<evidence type="ECO:0000256" key="3">
    <source>
        <dbReference type="ARBA" id="ARBA00022490"/>
    </source>
</evidence>
<proteinExistence type="inferred from homology"/>
<comment type="similarity">
    <text evidence="2">Belongs to the EspG family.</text>
</comment>
<dbReference type="EMBL" id="AP026978">
    <property type="protein sequence ID" value="BDT99264.1"/>
    <property type="molecule type" value="Genomic_DNA"/>
</dbReference>
<evidence type="ECO:0000256" key="1">
    <source>
        <dbReference type="ARBA" id="ARBA00004496"/>
    </source>
</evidence>
<dbReference type="InterPro" id="IPR025734">
    <property type="entry name" value="EspG"/>
</dbReference>
<comment type="subcellular location">
    <subcellularLocation>
        <location evidence="1">Cytoplasm</location>
    </subcellularLocation>
</comment>
<gene>
    <name evidence="5" type="ORF">IFM12276_22930</name>
</gene>
<dbReference type="Proteomes" id="UP001317870">
    <property type="component" value="Chromosome"/>
</dbReference>
<evidence type="ECO:0000313" key="5">
    <source>
        <dbReference type="EMBL" id="BDT99264.1"/>
    </source>
</evidence>
<protein>
    <recommendedName>
        <fullName evidence="7">ESX secretion-associated protein EspG</fullName>
    </recommendedName>
</protein>
<keyword evidence="6" id="KW-1185">Reference proteome</keyword>
<evidence type="ECO:0008006" key="7">
    <source>
        <dbReference type="Google" id="ProtNLM"/>
    </source>
</evidence>
<evidence type="ECO:0000256" key="4">
    <source>
        <dbReference type="ARBA" id="ARBA00023186"/>
    </source>
</evidence>
<accession>A0ABN6U265</accession>
<reference evidence="5 6" key="1">
    <citation type="submission" date="2022-11" db="EMBL/GenBank/DDBJ databases">
        <title>Genome Sequencing of Nocardia sp. ON39_IFM12276 and assembly.</title>
        <authorList>
            <person name="Shimojima M."/>
            <person name="Toyokawa M."/>
            <person name="Uesaka K."/>
        </authorList>
    </citation>
    <scope>NUCLEOTIDE SEQUENCE [LARGE SCALE GENOMIC DNA]</scope>
    <source>
        <strain evidence="5 6">IFM 12276</strain>
    </source>
</reference>
<sequence>MTILTTDGTLTVAGALGVQTLPPVLALRPQHIDHAGFLAARTATLAELRADGVLDHDGNVLDDELAAALFVLARPERQLVLRIRRDGAVRRVCLARRGFDHAVAVRTDDEVDVRTVWGDEDPVALARPLLVALGKCPPADVPVLTAPTAELRRRLDDSRITPASAVYRTGMSESDAITLGMALRQCSSIAELVCYGYRDGSARRAHAAAAVYDTAEGRIIAGGRAATDGQDWTTLAPGSDRRFAHVVGALIESLPEGRWMP</sequence>
<evidence type="ECO:0000313" key="6">
    <source>
        <dbReference type="Proteomes" id="UP001317870"/>
    </source>
</evidence>
<dbReference type="Pfam" id="PF14011">
    <property type="entry name" value="ESX-1_EspG"/>
    <property type="match status" value="1"/>
</dbReference>
<organism evidence="5 6">
    <name type="scientific">Nocardia sputorum</name>
    <dbReference type="NCBI Taxonomy" id="2984338"/>
    <lineage>
        <taxon>Bacteria</taxon>
        <taxon>Bacillati</taxon>
        <taxon>Actinomycetota</taxon>
        <taxon>Actinomycetes</taxon>
        <taxon>Mycobacteriales</taxon>
        <taxon>Nocardiaceae</taxon>
        <taxon>Nocardia</taxon>
    </lineage>
</organism>
<name>A0ABN6U265_9NOCA</name>
<dbReference type="RefSeq" id="WP_281879395.1">
    <property type="nucleotide sequence ID" value="NZ_AP026978.1"/>
</dbReference>
<evidence type="ECO:0000256" key="2">
    <source>
        <dbReference type="ARBA" id="ARBA00006411"/>
    </source>
</evidence>
<keyword evidence="3" id="KW-0963">Cytoplasm</keyword>
<keyword evidence="4" id="KW-0143">Chaperone</keyword>